<feature type="compositionally biased region" description="Polar residues" evidence="2">
    <location>
        <begin position="1009"/>
        <end position="1018"/>
    </location>
</feature>
<feature type="compositionally biased region" description="Polar residues" evidence="2">
    <location>
        <begin position="84"/>
        <end position="107"/>
    </location>
</feature>
<dbReference type="Proteomes" id="UP001285441">
    <property type="component" value="Unassembled WGS sequence"/>
</dbReference>
<name>A0AAE0P448_9PEZI</name>
<feature type="coiled-coil region" evidence="1">
    <location>
        <begin position="847"/>
        <end position="949"/>
    </location>
</feature>
<feature type="compositionally biased region" description="Basic and acidic residues" evidence="2">
    <location>
        <begin position="217"/>
        <end position="235"/>
    </location>
</feature>
<feature type="region of interest" description="Disordered" evidence="2">
    <location>
        <begin position="59"/>
        <end position="107"/>
    </location>
</feature>
<feature type="coiled-coil region" evidence="1">
    <location>
        <begin position="645"/>
        <end position="805"/>
    </location>
</feature>
<dbReference type="Pfam" id="PF24554">
    <property type="entry name" value="DUF7603"/>
    <property type="match status" value="1"/>
</dbReference>
<dbReference type="PANTHER" id="PTHR18978">
    <property type="entry name" value="GRIP-1 ASSOCIATED PROTEIN 1"/>
    <property type="match status" value="1"/>
</dbReference>
<gene>
    <name evidence="4" type="ORF">B0H63DRAFT_386997</name>
</gene>
<dbReference type="EMBL" id="JAULSW010000001">
    <property type="protein sequence ID" value="KAK3392996.1"/>
    <property type="molecule type" value="Genomic_DNA"/>
</dbReference>
<accession>A0AAE0P448</accession>
<evidence type="ECO:0000256" key="1">
    <source>
        <dbReference type="SAM" id="Coils"/>
    </source>
</evidence>
<feature type="coiled-coil region" evidence="1">
    <location>
        <begin position="437"/>
        <end position="552"/>
    </location>
</feature>
<evidence type="ECO:0000313" key="5">
    <source>
        <dbReference type="Proteomes" id="UP001285441"/>
    </source>
</evidence>
<dbReference type="AlphaFoldDB" id="A0AAE0P448"/>
<feature type="region of interest" description="Disordered" evidence="2">
    <location>
        <begin position="614"/>
        <end position="637"/>
    </location>
</feature>
<protein>
    <recommendedName>
        <fullName evidence="3">DUF7603 domain-containing protein</fullName>
    </recommendedName>
</protein>
<dbReference type="PANTHER" id="PTHR18978:SF1">
    <property type="entry name" value="GRIP1-ASSOCIATED PROTEIN 1"/>
    <property type="match status" value="1"/>
</dbReference>
<dbReference type="GO" id="GO:0099152">
    <property type="term" value="P:regulation of neurotransmitter receptor transport, endosome to postsynaptic membrane"/>
    <property type="evidence" value="ECO:0007669"/>
    <property type="project" value="TreeGrafter"/>
</dbReference>
<feature type="domain" description="DUF7603" evidence="3">
    <location>
        <begin position="815"/>
        <end position="923"/>
    </location>
</feature>
<feature type="region of interest" description="Disordered" evidence="2">
    <location>
        <begin position="190"/>
        <end position="235"/>
    </location>
</feature>
<feature type="compositionally biased region" description="Polar residues" evidence="2">
    <location>
        <begin position="206"/>
        <end position="216"/>
    </location>
</feature>
<feature type="region of interest" description="Disordered" evidence="2">
    <location>
        <begin position="950"/>
        <end position="1018"/>
    </location>
</feature>
<feature type="compositionally biased region" description="Polar residues" evidence="2">
    <location>
        <begin position="324"/>
        <end position="349"/>
    </location>
</feature>
<sequence length="1101" mass="121958">MSALSDTSGASSEGAAGSLQLRSAPLPLDPLETSDQAGPFPAVFPAVPSLAKQYHYPLPSPRAARSQTLAHSSGAPIRRKPLSATASPLATRYSSRDYSTPANLDTSEQLVGPDQRFARSFSLDSPTLYEFPGYQSLGGIRVLSAVGGSSAGSDTDQSSSPVSQTFVQPYVAPVSGDLVLRNIAGSHPAATQTVPALTPEEDDLSAETTHPATPRSSVDDQEHGRPRFDSLESRDKRNTVISAMSLFARKSPPPHLTIGTVDTGIRATAFAENSNLNKPLPKSPALSTKQLETFFGWATSPSHSSSTEFSDKGFSPLPSPYSLKPTSVGTNTDEPPASAKSSTFSNATEESPLRYCEEQLQTPPVTSTTPSLGQIEEMEDELKAISAELAGSIRREMDLEDLVDRLQEQINNPQVPGKRTSDYYSDSGYSSAKFSDYDHTKEEISQVQRRGEQEKAQIRLELTDKLQDERARRRELDQQILELSKKASQMDLAQLNNTDVSGRVKELENTCEDLRRKLAEERQVNSNFESLLGALKGELESASNERDNLRDEIVPQLRARVEGLEADAAESAKMAYDTSKMQQELQSLRSENTELKQSETRVSIALSRSASVTGASYKRMPRPQSLARSNTVKQNEPREALADRLTDVEAQRDALHSALKNLLERQEFQNRENQKRIRQLEMERDRLLAASPRKAGYEKEVSNLRAEISVLRRRAEDAIEQKWQVEKGLSGLKMDLDRAEEEISSLRSLLREKDILIPEALGRSSSSSLDRLPIPVTSASLERAYQDLQAAYTDALERIRTLEASASSDEKTQIAIQHLEKSLSTAISDRDHAHNEITTYRTQLDSLQALERKHLDVEHDLADQLRESARRVEELAQQVRSQLEANETLRTRLADTIARGEADQRVSTERIASLQKRLRQLEERVVAAQTGAEERVARHEEELVALKEAHSTQLQRLRDGSGGMRSPRLFPPKTPLSPMFSTRSGGRSPRAVSPASFLSPGADRPGIRRSSTSPLEVSGSMTEQVDALKGRVAELEGALASADAEMQEVVSRMNTAQIEVMMLQEEREEAMRETRRLQRSIEAEKVRVFEDRFRNITTEVR</sequence>
<feature type="compositionally biased region" description="Low complexity" evidence="2">
    <location>
        <begin position="8"/>
        <end position="18"/>
    </location>
</feature>
<comment type="caution">
    <text evidence="4">The sequence shown here is derived from an EMBL/GenBank/DDBJ whole genome shotgun (WGS) entry which is preliminary data.</text>
</comment>
<feature type="region of interest" description="Disordered" evidence="2">
    <location>
        <begin position="1"/>
        <end position="39"/>
    </location>
</feature>
<dbReference type="InterPro" id="IPR026204">
    <property type="entry name" value="GRIPAP1"/>
</dbReference>
<reference evidence="4" key="1">
    <citation type="journal article" date="2023" name="Mol. Phylogenet. Evol.">
        <title>Genome-scale phylogeny and comparative genomics of the fungal order Sordariales.</title>
        <authorList>
            <person name="Hensen N."/>
            <person name="Bonometti L."/>
            <person name="Westerberg I."/>
            <person name="Brannstrom I.O."/>
            <person name="Guillou S."/>
            <person name="Cros-Aarteil S."/>
            <person name="Calhoun S."/>
            <person name="Haridas S."/>
            <person name="Kuo A."/>
            <person name="Mondo S."/>
            <person name="Pangilinan J."/>
            <person name="Riley R."/>
            <person name="LaButti K."/>
            <person name="Andreopoulos B."/>
            <person name="Lipzen A."/>
            <person name="Chen C."/>
            <person name="Yan M."/>
            <person name="Daum C."/>
            <person name="Ng V."/>
            <person name="Clum A."/>
            <person name="Steindorff A."/>
            <person name="Ohm R.A."/>
            <person name="Martin F."/>
            <person name="Silar P."/>
            <person name="Natvig D.O."/>
            <person name="Lalanne C."/>
            <person name="Gautier V."/>
            <person name="Ament-Velasquez S.L."/>
            <person name="Kruys A."/>
            <person name="Hutchinson M.I."/>
            <person name="Powell A.J."/>
            <person name="Barry K."/>
            <person name="Miller A.N."/>
            <person name="Grigoriev I.V."/>
            <person name="Debuchy R."/>
            <person name="Gladieux P."/>
            <person name="Hiltunen Thoren M."/>
            <person name="Johannesson H."/>
        </authorList>
    </citation>
    <scope>NUCLEOTIDE SEQUENCE</scope>
    <source>
        <strain evidence="4">CBS 232.78</strain>
    </source>
</reference>
<evidence type="ECO:0000259" key="3">
    <source>
        <dbReference type="Pfam" id="PF24554"/>
    </source>
</evidence>
<evidence type="ECO:0000313" key="4">
    <source>
        <dbReference type="EMBL" id="KAK3392996.1"/>
    </source>
</evidence>
<feature type="coiled-coil region" evidence="1">
    <location>
        <begin position="1025"/>
        <end position="1087"/>
    </location>
</feature>
<organism evidence="4 5">
    <name type="scientific">Podospora didyma</name>
    <dbReference type="NCBI Taxonomy" id="330526"/>
    <lineage>
        <taxon>Eukaryota</taxon>
        <taxon>Fungi</taxon>
        <taxon>Dikarya</taxon>
        <taxon>Ascomycota</taxon>
        <taxon>Pezizomycotina</taxon>
        <taxon>Sordariomycetes</taxon>
        <taxon>Sordariomycetidae</taxon>
        <taxon>Sordariales</taxon>
        <taxon>Podosporaceae</taxon>
        <taxon>Podospora</taxon>
    </lineage>
</organism>
<evidence type="ECO:0000256" key="2">
    <source>
        <dbReference type="SAM" id="MobiDB-lite"/>
    </source>
</evidence>
<proteinExistence type="predicted"/>
<dbReference type="InterPro" id="IPR056023">
    <property type="entry name" value="DUF7603"/>
</dbReference>
<keyword evidence="1" id="KW-0175">Coiled coil</keyword>
<feature type="region of interest" description="Disordered" evidence="2">
    <location>
        <begin position="299"/>
        <end position="352"/>
    </location>
</feature>
<reference evidence="4" key="2">
    <citation type="submission" date="2023-06" db="EMBL/GenBank/DDBJ databases">
        <authorList>
            <consortium name="Lawrence Berkeley National Laboratory"/>
            <person name="Haridas S."/>
            <person name="Hensen N."/>
            <person name="Bonometti L."/>
            <person name="Westerberg I."/>
            <person name="Brannstrom I.O."/>
            <person name="Guillou S."/>
            <person name="Cros-Aarteil S."/>
            <person name="Calhoun S."/>
            <person name="Kuo A."/>
            <person name="Mondo S."/>
            <person name="Pangilinan J."/>
            <person name="Riley R."/>
            <person name="LaButti K."/>
            <person name="Andreopoulos B."/>
            <person name="Lipzen A."/>
            <person name="Chen C."/>
            <person name="Yanf M."/>
            <person name="Daum C."/>
            <person name="Ng V."/>
            <person name="Clum A."/>
            <person name="Steindorff A."/>
            <person name="Ohm R."/>
            <person name="Martin F."/>
            <person name="Silar P."/>
            <person name="Natvig D."/>
            <person name="Lalanne C."/>
            <person name="Gautier V."/>
            <person name="Ament-velasquez S.L."/>
            <person name="Kruys A."/>
            <person name="Hutchinson M.I."/>
            <person name="Powell A.J."/>
            <person name="Barry K."/>
            <person name="Miller A.N."/>
            <person name="Grigoriev I.V."/>
            <person name="Debuchy R."/>
            <person name="Gladieux P."/>
            <person name="Thoren M.H."/>
            <person name="Johannesson H."/>
        </authorList>
    </citation>
    <scope>NUCLEOTIDE SEQUENCE</scope>
    <source>
        <strain evidence="4">CBS 232.78</strain>
    </source>
</reference>
<dbReference type="GO" id="GO:0098887">
    <property type="term" value="P:neurotransmitter receptor transport, endosome to postsynaptic membrane"/>
    <property type="evidence" value="ECO:0007669"/>
    <property type="project" value="TreeGrafter"/>
</dbReference>
<keyword evidence="5" id="KW-1185">Reference proteome</keyword>